<keyword evidence="6 11" id="KW-0548">Nucleotidyltransferase</keyword>
<keyword evidence="4 11" id="KW-0662">Pyridine nucleotide biosynthesis</keyword>
<evidence type="ECO:0000256" key="10">
    <source>
        <dbReference type="ARBA" id="ARBA00048721"/>
    </source>
</evidence>
<dbReference type="HAMAP" id="MF_00244">
    <property type="entry name" value="NaMN_adenylyltr"/>
    <property type="match status" value="1"/>
</dbReference>
<dbReference type="CDD" id="cd02165">
    <property type="entry name" value="NMNAT"/>
    <property type="match status" value="1"/>
</dbReference>
<gene>
    <name evidence="11" type="primary">nadD</name>
    <name evidence="13" type="ORF">SAMN04244559_00659</name>
</gene>
<dbReference type="SUPFAM" id="SSF52374">
    <property type="entry name" value="Nucleotidylyl transferase"/>
    <property type="match status" value="1"/>
</dbReference>
<reference evidence="14" key="1">
    <citation type="submission" date="2016-10" db="EMBL/GenBank/DDBJ databases">
        <authorList>
            <person name="Varghese N."/>
            <person name="Submissions S."/>
        </authorList>
    </citation>
    <scope>NUCLEOTIDE SEQUENCE [LARGE SCALE GENOMIC DNA]</scope>
    <source>
        <strain evidence="14">DSM 13234</strain>
    </source>
</reference>
<evidence type="ECO:0000256" key="1">
    <source>
        <dbReference type="ARBA" id="ARBA00002324"/>
    </source>
</evidence>
<evidence type="ECO:0000256" key="9">
    <source>
        <dbReference type="ARBA" id="ARBA00023027"/>
    </source>
</evidence>
<evidence type="ECO:0000256" key="3">
    <source>
        <dbReference type="ARBA" id="ARBA00009014"/>
    </source>
</evidence>
<evidence type="ECO:0000313" key="13">
    <source>
        <dbReference type="EMBL" id="SEH28166.1"/>
    </source>
</evidence>
<name>A0A1H6GY85_MAGFU</name>
<evidence type="ECO:0000256" key="7">
    <source>
        <dbReference type="ARBA" id="ARBA00022741"/>
    </source>
</evidence>
<comment type="catalytic activity">
    <reaction evidence="10 11">
        <text>nicotinate beta-D-ribonucleotide + ATP + H(+) = deamido-NAD(+) + diphosphate</text>
        <dbReference type="Rhea" id="RHEA:22860"/>
        <dbReference type="ChEBI" id="CHEBI:15378"/>
        <dbReference type="ChEBI" id="CHEBI:30616"/>
        <dbReference type="ChEBI" id="CHEBI:33019"/>
        <dbReference type="ChEBI" id="CHEBI:57502"/>
        <dbReference type="ChEBI" id="CHEBI:58437"/>
        <dbReference type="EC" id="2.7.7.18"/>
    </reaction>
</comment>
<evidence type="ECO:0000256" key="2">
    <source>
        <dbReference type="ARBA" id="ARBA00005019"/>
    </source>
</evidence>
<dbReference type="InterPro" id="IPR004821">
    <property type="entry name" value="Cyt_trans-like"/>
</dbReference>
<organism evidence="13 14">
    <name type="scientific">Magnetospirillum fulvum</name>
    <name type="common">Rhodospirillum fulvum</name>
    <dbReference type="NCBI Taxonomy" id="1082"/>
    <lineage>
        <taxon>Bacteria</taxon>
        <taxon>Pseudomonadati</taxon>
        <taxon>Pseudomonadota</taxon>
        <taxon>Alphaproteobacteria</taxon>
        <taxon>Rhodospirillales</taxon>
        <taxon>Rhodospirillaceae</taxon>
        <taxon>Magnetospirillum</taxon>
    </lineage>
</organism>
<evidence type="ECO:0000259" key="12">
    <source>
        <dbReference type="Pfam" id="PF01467"/>
    </source>
</evidence>
<evidence type="ECO:0000256" key="11">
    <source>
        <dbReference type="HAMAP-Rule" id="MF_00244"/>
    </source>
</evidence>
<dbReference type="Proteomes" id="UP000182983">
    <property type="component" value="Unassembled WGS sequence"/>
</dbReference>
<evidence type="ECO:0000256" key="4">
    <source>
        <dbReference type="ARBA" id="ARBA00022642"/>
    </source>
</evidence>
<sequence>MAPLSPLPLPPNPWGSRCRARVGLLGGSFNPAHDGHRHVALQAMRLLGLDQVWLMVSPQNPLKSAAETRPLASRVLSARAIAAGHPGLRVTALETSLGTRYTADTLTALVRRFPRIDFVWLMGADNLAQIHRWTRWTAIFRTVPVAILAREPYSEAALAAKASRRFARFRCPSGAARGLGRKQLPAWVFLHIRRHPASSTALRAAAPIPVSQA</sequence>
<dbReference type="PANTHER" id="PTHR39321:SF3">
    <property type="entry name" value="PHOSPHOPANTETHEINE ADENYLYLTRANSFERASE"/>
    <property type="match status" value="1"/>
</dbReference>
<dbReference type="PANTHER" id="PTHR39321">
    <property type="entry name" value="NICOTINATE-NUCLEOTIDE ADENYLYLTRANSFERASE-RELATED"/>
    <property type="match status" value="1"/>
</dbReference>
<dbReference type="GO" id="GO:0009435">
    <property type="term" value="P:NAD+ biosynthetic process"/>
    <property type="evidence" value="ECO:0007669"/>
    <property type="project" value="UniProtKB-UniRule"/>
</dbReference>
<evidence type="ECO:0000256" key="8">
    <source>
        <dbReference type="ARBA" id="ARBA00022840"/>
    </source>
</evidence>
<evidence type="ECO:0000256" key="6">
    <source>
        <dbReference type="ARBA" id="ARBA00022695"/>
    </source>
</evidence>
<feature type="domain" description="Cytidyltransferase-like" evidence="12">
    <location>
        <begin position="24"/>
        <end position="204"/>
    </location>
</feature>
<keyword evidence="8 11" id="KW-0067">ATP-binding</keyword>
<dbReference type="EMBL" id="FNWO01000002">
    <property type="protein sequence ID" value="SEH28166.1"/>
    <property type="molecule type" value="Genomic_DNA"/>
</dbReference>
<keyword evidence="5 11" id="KW-0808">Transferase</keyword>
<dbReference type="GO" id="GO:0005524">
    <property type="term" value="F:ATP binding"/>
    <property type="evidence" value="ECO:0007669"/>
    <property type="project" value="UniProtKB-KW"/>
</dbReference>
<comment type="function">
    <text evidence="1 11">Catalyzes the reversible adenylation of nicotinate mononucleotide (NaMN) to nicotinic acid adenine dinucleotide (NaAD).</text>
</comment>
<dbReference type="NCBIfam" id="NF000843">
    <property type="entry name" value="PRK00071.2-2"/>
    <property type="match status" value="1"/>
</dbReference>
<dbReference type="UniPathway" id="UPA00253">
    <property type="reaction ID" value="UER00332"/>
</dbReference>
<dbReference type="InterPro" id="IPR014729">
    <property type="entry name" value="Rossmann-like_a/b/a_fold"/>
</dbReference>
<evidence type="ECO:0000313" key="14">
    <source>
        <dbReference type="Proteomes" id="UP000182983"/>
    </source>
</evidence>
<dbReference type="Pfam" id="PF01467">
    <property type="entry name" value="CTP_transf_like"/>
    <property type="match status" value="1"/>
</dbReference>
<protein>
    <recommendedName>
        <fullName evidence="11">Probable nicotinate-nucleotide adenylyltransferase</fullName>
        <ecNumber evidence="11">2.7.7.18</ecNumber>
    </recommendedName>
    <alternativeName>
        <fullName evidence="11">Deamido-NAD(+) diphosphorylase</fullName>
    </alternativeName>
    <alternativeName>
        <fullName evidence="11">Deamido-NAD(+) pyrophosphorylase</fullName>
    </alternativeName>
    <alternativeName>
        <fullName evidence="11">Nicotinate mononucleotide adenylyltransferase</fullName>
        <shortName evidence="11">NaMN adenylyltransferase</shortName>
    </alternativeName>
</protein>
<keyword evidence="7 11" id="KW-0547">Nucleotide-binding</keyword>
<dbReference type="AlphaFoldDB" id="A0A1H6GY85"/>
<keyword evidence="14" id="KW-1185">Reference proteome</keyword>
<dbReference type="GO" id="GO:0004515">
    <property type="term" value="F:nicotinate-nucleotide adenylyltransferase activity"/>
    <property type="evidence" value="ECO:0007669"/>
    <property type="project" value="UniProtKB-UniRule"/>
</dbReference>
<dbReference type="EC" id="2.7.7.18" evidence="11"/>
<keyword evidence="9 11" id="KW-0520">NAD</keyword>
<dbReference type="RefSeq" id="WP_074765507.1">
    <property type="nucleotide sequence ID" value="NZ_FNWO01000002.1"/>
</dbReference>
<comment type="similarity">
    <text evidence="3 11">Belongs to the NadD family.</text>
</comment>
<dbReference type="InterPro" id="IPR005248">
    <property type="entry name" value="NadD/NMNAT"/>
</dbReference>
<comment type="pathway">
    <text evidence="2 11">Cofactor biosynthesis; NAD(+) biosynthesis; deamido-NAD(+) from nicotinate D-ribonucleotide: step 1/1.</text>
</comment>
<dbReference type="OrthoDB" id="5295945at2"/>
<dbReference type="Gene3D" id="3.40.50.620">
    <property type="entry name" value="HUPs"/>
    <property type="match status" value="1"/>
</dbReference>
<accession>A0A1H6GY85</accession>
<evidence type="ECO:0000256" key="5">
    <source>
        <dbReference type="ARBA" id="ARBA00022679"/>
    </source>
</evidence>
<proteinExistence type="inferred from homology"/>